<accession>U3AI08</accession>
<gene>
    <name evidence="2" type="ORF">VEZ01S_17_00580</name>
</gene>
<feature type="transmembrane region" description="Helical" evidence="1">
    <location>
        <begin position="12"/>
        <end position="30"/>
    </location>
</feature>
<dbReference type="Proteomes" id="UP000016562">
    <property type="component" value="Unassembled WGS sequence"/>
</dbReference>
<name>U3AI08_9VIBR</name>
<comment type="caution">
    <text evidence="2">The sequence shown here is derived from an EMBL/GenBank/DDBJ whole genome shotgun (WGS) entry which is preliminary data.</text>
</comment>
<keyword evidence="3" id="KW-1185">Reference proteome</keyword>
<evidence type="ECO:0000313" key="2">
    <source>
        <dbReference type="EMBL" id="GAD79571.1"/>
    </source>
</evidence>
<reference evidence="2 3" key="1">
    <citation type="submission" date="2013-09" db="EMBL/GenBank/DDBJ databases">
        <title>Whole genome shotgun sequence of Vibrio ezurae NBRC 102218.</title>
        <authorList>
            <person name="Yoshida I."/>
            <person name="Hosoyama A."/>
            <person name="Numata M."/>
            <person name="Hashimoto M."/>
            <person name="Hosoyama Y."/>
            <person name="Tsuchikane K."/>
            <person name="Noguchi M."/>
            <person name="Hirakata S."/>
            <person name="Ichikawa N."/>
            <person name="Ohji S."/>
            <person name="Yamazoe A."/>
            <person name="Fujita N."/>
        </authorList>
    </citation>
    <scope>NUCLEOTIDE SEQUENCE [LARGE SCALE GENOMIC DNA]</scope>
    <source>
        <strain evidence="2 3">NBRC 102218</strain>
    </source>
</reference>
<evidence type="ECO:0000313" key="3">
    <source>
        <dbReference type="Proteomes" id="UP000016562"/>
    </source>
</evidence>
<evidence type="ECO:0000256" key="1">
    <source>
        <dbReference type="SAM" id="Phobius"/>
    </source>
</evidence>
<dbReference type="EMBL" id="BATM01000017">
    <property type="protein sequence ID" value="GAD79571.1"/>
    <property type="molecule type" value="Genomic_DNA"/>
</dbReference>
<organism evidence="2 3">
    <name type="scientific">Vibrio ezurae NBRC 102218</name>
    <dbReference type="NCBI Taxonomy" id="1219080"/>
    <lineage>
        <taxon>Bacteria</taxon>
        <taxon>Pseudomonadati</taxon>
        <taxon>Pseudomonadota</taxon>
        <taxon>Gammaproteobacteria</taxon>
        <taxon>Vibrionales</taxon>
        <taxon>Vibrionaceae</taxon>
        <taxon>Vibrio</taxon>
    </lineage>
</organism>
<keyword evidence="1" id="KW-0812">Transmembrane</keyword>
<dbReference type="OrthoDB" id="5917376at2"/>
<keyword evidence="1" id="KW-1133">Transmembrane helix</keyword>
<dbReference type="AlphaFoldDB" id="U3AI08"/>
<sequence length="122" mass="13966">MAVEKLTKGRLIQIIVTFSVLIIAFTWRTFNHDSSLKLSDLTCGIQNVCWISLNNNEYQLGLDVKLKKFRVLAVENRENDTVIEFNGEHYQISEFIAVENANSFSFIIKNGQQSIRVNVNKA</sequence>
<proteinExistence type="predicted"/>
<protein>
    <submittedName>
        <fullName evidence="2">Uncharacterized protein</fullName>
    </submittedName>
</protein>
<dbReference type="STRING" id="1219080.VEZ01S_17_00580"/>
<dbReference type="eggNOG" id="ENOG5033DQT">
    <property type="taxonomic scope" value="Bacteria"/>
</dbReference>
<keyword evidence="1" id="KW-0472">Membrane</keyword>
<dbReference type="RefSeq" id="WP_021713280.1">
    <property type="nucleotide sequence ID" value="NZ_BATM01000017.1"/>
</dbReference>